<feature type="non-terminal residue" evidence="3">
    <location>
        <position position="324"/>
    </location>
</feature>
<keyword evidence="4" id="KW-1185">Reference proteome</keyword>
<keyword evidence="1" id="KW-0812">Transmembrane</keyword>
<dbReference type="Gene3D" id="3.40.50.12780">
    <property type="entry name" value="N-terminal domain of ligase-like"/>
    <property type="match status" value="1"/>
</dbReference>
<dbReference type="InterPro" id="IPR042099">
    <property type="entry name" value="ANL_N_sf"/>
</dbReference>
<organism evidence="3 4">
    <name type="scientific">Methylocucumis oryzae</name>
    <dbReference type="NCBI Taxonomy" id="1632867"/>
    <lineage>
        <taxon>Bacteria</taxon>
        <taxon>Pseudomonadati</taxon>
        <taxon>Pseudomonadota</taxon>
        <taxon>Gammaproteobacteria</taxon>
        <taxon>Methylococcales</taxon>
        <taxon>Methylococcaceae</taxon>
        <taxon>Methylocucumis</taxon>
    </lineage>
</organism>
<evidence type="ECO:0000313" key="3">
    <source>
        <dbReference type="EMBL" id="KJV05754.1"/>
    </source>
</evidence>
<dbReference type="InterPro" id="IPR050237">
    <property type="entry name" value="ATP-dep_AMP-bd_enzyme"/>
</dbReference>
<accession>A0A0F3IJM7</accession>
<dbReference type="EMBL" id="LAJX01000178">
    <property type="protein sequence ID" value="KJV05754.1"/>
    <property type="molecule type" value="Genomic_DNA"/>
</dbReference>
<gene>
    <name evidence="3" type="ORF">VZ94_15835</name>
</gene>
<sequence length="324" mass="35917">MSVLGRIETLPELSAYQAKQRGDATAFVFEQRTLSYRELDKQANQIANGLLAEGMMPEARIAMLSKDSDNGYALLFGSAKARTVLIGINWRLAAQEILYILNQGQAELLFVSAEFFGIIEQIRAELTSVKKIIALEGQHAEWVSWLDWREQHYTSTPGLAYSPDDIVVQMYTSGTTGHPKGVQIPNHSFFRLMAGMRAQGDNWMGLTENDSLLVALPQFHMGGIWWAIQGVIAGATNVLMATFIAWQALELIAKHRITLVEMVPSMLQTALDEPGVTTTDLSSVRGFLYGGSPIAPALFRRALQIFNCDFYQIYGMTETGNMAV</sequence>
<comment type="caution">
    <text evidence="3">The sequence shown here is derived from an EMBL/GenBank/DDBJ whole genome shotgun (WGS) entry which is preliminary data.</text>
</comment>
<feature type="transmembrane region" description="Helical" evidence="1">
    <location>
        <begin position="224"/>
        <end position="246"/>
    </location>
</feature>
<evidence type="ECO:0000259" key="2">
    <source>
        <dbReference type="Pfam" id="PF00501"/>
    </source>
</evidence>
<name>A0A0F3IJM7_9GAMM</name>
<protein>
    <submittedName>
        <fullName evidence="3">AMP-dependent synthetase</fullName>
    </submittedName>
</protein>
<dbReference type="InterPro" id="IPR000873">
    <property type="entry name" value="AMP-dep_synth/lig_dom"/>
</dbReference>
<feature type="domain" description="AMP-dependent synthetase/ligase" evidence="2">
    <location>
        <begin position="17"/>
        <end position="320"/>
    </location>
</feature>
<dbReference type="PANTHER" id="PTHR43767:SF1">
    <property type="entry name" value="NONRIBOSOMAL PEPTIDE SYNTHASE PES1 (EUROFUNG)-RELATED"/>
    <property type="match status" value="1"/>
</dbReference>
<keyword evidence="1" id="KW-1133">Transmembrane helix</keyword>
<evidence type="ECO:0000313" key="4">
    <source>
        <dbReference type="Proteomes" id="UP000033684"/>
    </source>
</evidence>
<reference evidence="4" key="1">
    <citation type="submission" date="2015-03" db="EMBL/GenBank/DDBJ databases">
        <title>Draft genome sequence of a novel methanotroph (Sn10-6) isolated from flooded ricefield rhizosphere in India.</title>
        <authorList>
            <person name="Pandit P.S."/>
            <person name="Pore S.D."/>
            <person name="Arora P."/>
            <person name="Kapse N.G."/>
            <person name="Dhakephalkar P.K."/>
            <person name="Rahalkar M.C."/>
        </authorList>
    </citation>
    <scope>NUCLEOTIDE SEQUENCE [LARGE SCALE GENOMIC DNA]</scope>
    <source>
        <strain evidence="4">Sn10-6</strain>
    </source>
</reference>
<keyword evidence="1" id="KW-0472">Membrane</keyword>
<dbReference type="PANTHER" id="PTHR43767">
    <property type="entry name" value="LONG-CHAIN-FATTY-ACID--COA LIGASE"/>
    <property type="match status" value="1"/>
</dbReference>
<evidence type="ECO:0000256" key="1">
    <source>
        <dbReference type="SAM" id="Phobius"/>
    </source>
</evidence>
<dbReference type="AlphaFoldDB" id="A0A0F3IJM7"/>
<dbReference type="Proteomes" id="UP000033684">
    <property type="component" value="Unassembled WGS sequence"/>
</dbReference>
<dbReference type="SUPFAM" id="SSF56801">
    <property type="entry name" value="Acetyl-CoA synthetase-like"/>
    <property type="match status" value="1"/>
</dbReference>
<reference evidence="3 4" key="2">
    <citation type="journal article" date="2016" name="Microb. Ecol.">
        <title>Genome Characteristics of a Novel Type I Methanotroph (Sn10-6) Isolated from a Flooded Indian Rice Field.</title>
        <authorList>
            <person name="Rahalkar M.C."/>
            <person name="Pandit P.S."/>
            <person name="Dhakephalkar P.K."/>
            <person name="Pore S."/>
            <person name="Arora P."/>
            <person name="Kapse N."/>
        </authorList>
    </citation>
    <scope>NUCLEOTIDE SEQUENCE [LARGE SCALE GENOMIC DNA]</scope>
    <source>
        <strain evidence="3 4">Sn10-6</strain>
    </source>
</reference>
<dbReference type="OrthoDB" id="5296889at2"/>
<dbReference type="RefSeq" id="WP_045779972.1">
    <property type="nucleotide sequence ID" value="NZ_LAJX01000178.1"/>
</dbReference>
<proteinExistence type="predicted"/>
<dbReference type="Pfam" id="PF00501">
    <property type="entry name" value="AMP-binding"/>
    <property type="match status" value="1"/>
</dbReference>